<name>A0ABU3VQG3_9EURY</name>
<dbReference type="RefSeq" id="WP_338140872.1">
    <property type="nucleotide sequence ID" value="NZ_JAWDKC010000017.1"/>
</dbReference>
<reference evidence="2 3" key="1">
    <citation type="submission" date="2023-06" db="EMBL/GenBank/DDBJ databases">
        <title>Genome sequence of Methanimicrococcus sp. At1.</title>
        <authorList>
            <person name="Protasov E."/>
            <person name="Platt K."/>
            <person name="Poehlein A."/>
            <person name="Daniel R."/>
            <person name="Brune A."/>
        </authorList>
    </citation>
    <scope>NUCLEOTIDE SEQUENCE [LARGE SCALE GENOMIC DNA]</scope>
    <source>
        <strain evidence="2 3">At1</strain>
    </source>
</reference>
<organism evidence="2 3">
    <name type="scientific">Methanimicrococcus hacksteinii</name>
    <dbReference type="NCBI Taxonomy" id="3028293"/>
    <lineage>
        <taxon>Archaea</taxon>
        <taxon>Methanobacteriati</taxon>
        <taxon>Methanobacteriota</taxon>
        <taxon>Stenosarchaea group</taxon>
        <taxon>Methanomicrobia</taxon>
        <taxon>Methanosarcinales</taxon>
        <taxon>Methanosarcinaceae</taxon>
        <taxon>Methanimicrococcus</taxon>
    </lineage>
</organism>
<dbReference type="Gene3D" id="1.10.260.40">
    <property type="entry name" value="lambda repressor-like DNA-binding domains"/>
    <property type="match status" value="1"/>
</dbReference>
<keyword evidence="3" id="KW-1185">Reference proteome</keyword>
<protein>
    <recommendedName>
        <fullName evidence="1">HTH cro/C1-type domain-containing protein</fullName>
    </recommendedName>
</protein>
<gene>
    <name evidence="2" type="ORF">MmiAt1_09780</name>
</gene>
<accession>A0ABU3VQG3</accession>
<dbReference type="SUPFAM" id="SSF47413">
    <property type="entry name" value="lambda repressor-like DNA-binding domains"/>
    <property type="match status" value="1"/>
</dbReference>
<evidence type="ECO:0000259" key="1">
    <source>
        <dbReference type="PROSITE" id="PS50943"/>
    </source>
</evidence>
<feature type="domain" description="HTH cro/C1-type" evidence="1">
    <location>
        <begin position="8"/>
        <end position="62"/>
    </location>
</feature>
<evidence type="ECO:0000313" key="3">
    <source>
        <dbReference type="Proteomes" id="UP001272052"/>
    </source>
</evidence>
<evidence type="ECO:0000313" key="2">
    <source>
        <dbReference type="EMBL" id="MDV0445401.1"/>
    </source>
</evidence>
<dbReference type="PROSITE" id="PS50943">
    <property type="entry name" value="HTH_CROC1"/>
    <property type="match status" value="1"/>
</dbReference>
<proteinExistence type="predicted"/>
<dbReference type="CDD" id="cd00093">
    <property type="entry name" value="HTH_XRE"/>
    <property type="match status" value="1"/>
</dbReference>
<dbReference type="Proteomes" id="UP001272052">
    <property type="component" value="Unassembled WGS sequence"/>
</dbReference>
<dbReference type="InterPro" id="IPR001387">
    <property type="entry name" value="Cro/C1-type_HTH"/>
</dbReference>
<dbReference type="EMBL" id="JAWDKC010000017">
    <property type="protein sequence ID" value="MDV0445401.1"/>
    <property type="molecule type" value="Genomic_DNA"/>
</dbReference>
<comment type="caution">
    <text evidence="2">The sequence shown here is derived from an EMBL/GenBank/DDBJ whole genome shotgun (WGS) entry which is preliminary data.</text>
</comment>
<dbReference type="Pfam" id="PF13560">
    <property type="entry name" value="HTH_31"/>
    <property type="match status" value="1"/>
</dbReference>
<sequence>MIDLGNEIKKRREERGFKEEDIANFLNIEVKYIYQKETGKEPFSAMQLENICSLLGCDIMDVINGNHSDPLKISFRSSNFETGDLIAISKINKIALNLNQMNQWLKENEE</sequence>
<dbReference type="InterPro" id="IPR010982">
    <property type="entry name" value="Lambda_DNA-bd_dom_sf"/>
</dbReference>